<dbReference type="InterPro" id="IPR036378">
    <property type="entry name" value="FAS1_dom_sf"/>
</dbReference>
<dbReference type="KEGG" id="marp:QYS47_30125"/>
<evidence type="ECO:0000313" key="3">
    <source>
        <dbReference type="EMBL" id="WNB18395.1"/>
    </source>
</evidence>
<dbReference type="GO" id="GO:0005615">
    <property type="term" value="C:extracellular space"/>
    <property type="evidence" value="ECO:0007669"/>
    <property type="project" value="TreeGrafter"/>
</dbReference>
<organism evidence="3">
    <name type="scientific">Marivirga arenosa</name>
    <dbReference type="NCBI Taxonomy" id="3059076"/>
    <lineage>
        <taxon>Bacteria</taxon>
        <taxon>Pseudomonadati</taxon>
        <taxon>Bacteroidota</taxon>
        <taxon>Cytophagia</taxon>
        <taxon>Cytophagales</taxon>
        <taxon>Marivirgaceae</taxon>
        <taxon>Marivirga</taxon>
    </lineage>
</organism>
<dbReference type="PROSITE" id="PS50213">
    <property type="entry name" value="FAS1"/>
    <property type="match status" value="2"/>
</dbReference>
<feature type="domain" description="FAS1" evidence="2">
    <location>
        <begin position="41"/>
        <end position="176"/>
    </location>
</feature>
<keyword evidence="1" id="KW-0732">Signal</keyword>
<feature type="signal peptide" evidence="1">
    <location>
        <begin position="1"/>
        <end position="29"/>
    </location>
</feature>
<dbReference type="PROSITE" id="PS51257">
    <property type="entry name" value="PROKAR_LIPOPROTEIN"/>
    <property type="match status" value="1"/>
</dbReference>
<dbReference type="EMBL" id="CP129968">
    <property type="protein sequence ID" value="WNB18395.1"/>
    <property type="molecule type" value="Genomic_DNA"/>
</dbReference>
<reference evidence="3" key="1">
    <citation type="submission" date="2023-08" db="EMBL/GenBank/DDBJ databases">
        <title>Comparative genomics and taxonomic characterization of three novel marine species of genus Marivirga.</title>
        <authorList>
            <person name="Muhammad N."/>
            <person name="Kim S.-G."/>
        </authorList>
    </citation>
    <scope>NUCLEOTIDE SEQUENCE</scope>
    <source>
        <strain evidence="3">BKB1-2</strain>
    </source>
</reference>
<gene>
    <name evidence="3" type="ORF">QYS47_30125</name>
</gene>
<name>A0AA52EXC9_9BACT</name>
<evidence type="ECO:0000259" key="2">
    <source>
        <dbReference type="PROSITE" id="PS50213"/>
    </source>
</evidence>
<dbReference type="PANTHER" id="PTHR10900">
    <property type="entry name" value="PERIOSTIN-RELATED"/>
    <property type="match status" value="1"/>
</dbReference>
<protein>
    <submittedName>
        <fullName evidence="3">Fasciclin domain-containing protein</fullName>
    </submittedName>
</protein>
<dbReference type="InterPro" id="IPR000782">
    <property type="entry name" value="FAS1_domain"/>
</dbReference>
<accession>A0AA52EXC9</accession>
<dbReference type="PANTHER" id="PTHR10900:SF77">
    <property type="entry name" value="FI19380P1"/>
    <property type="match status" value="1"/>
</dbReference>
<dbReference type="RefSeq" id="WP_322347926.1">
    <property type="nucleotide sequence ID" value="NZ_CP129968.2"/>
</dbReference>
<dbReference type="SUPFAM" id="SSF82153">
    <property type="entry name" value="FAS1 domain"/>
    <property type="match status" value="2"/>
</dbReference>
<dbReference type="Proteomes" id="UP001232019">
    <property type="component" value="Chromosome"/>
</dbReference>
<sequence>MKKKNLFLKPTSGLLALLMLAMSSFMFTACNDDPEPEPEPENSILEIVSASPDHTQLAAYVSADADLAAALGGNDLTLFAPDDAAFEKLRVTLGVDDLNQVNPGVIATVLRFHAVASVERRESFTESTSLPTLQGENITFNANGNIATGGSDTDVEFVGDEILATNGVVHVVETILIPPTVFATIGANLGKVSQTVLLGADFSTLAAAIAKADAYAAGEGLTLLSSVLAGDDPITVFAPVNAVFEGAGITLDTFTGAEWYGIIATHVVLGDFSAQALGAGLQQGTNTYATAAGSNIQIAPTVFQETETLAAGGAPVVSADIESDNGRVHAVAGVVSSVNTYTTVLLGAQGNSNEGFYNAFSNVRYTYAEARDASGTSGSPVDFAHYVGSNDGVTLASIDDGGLNTVYTAVGLPISSIFGTRNSTKFRVTDLSPAQFGGILLNSQLEAAASSENNTNSSATNLSEGSVVAFTLDADRGGYSGLVRVVEIDEGDGLGNGTITIEVKVQVEGN</sequence>
<dbReference type="SMART" id="SM00554">
    <property type="entry name" value="FAS1"/>
    <property type="match status" value="2"/>
</dbReference>
<feature type="chain" id="PRO_5041272719" evidence="1">
    <location>
        <begin position="30"/>
        <end position="510"/>
    </location>
</feature>
<dbReference type="AlphaFoldDB" id="A0AA52EXC9"/>
<feature type="domain" description="FAS1" evidence="2">
    <location>
        <begin position="189"/>
        <end position="335"/>
    </location>
</feature>
<dbReference type="Pfam" id="PF02469">
    <property type="entry name" value="Fasciclin"/>
    <property type="match status" value="2"/>
</dbReference>
<proteinExistence type="predicted"/>
<dbReference type="Gene3D" id="2.30.180.10">
    <property type="entry name" value="FAS1 domain"/>
    <property type="match status" value="2"/>
</dbReference>
<dbReference type="InterPro" id="IPR050904">
    <property type="entry name" value="Adhesion/Biosynth-related"/>
</dbReference>
<evidence type="ECO:0000256" key="1">
    <source>
        <dbReference type="SAM" id="SignalP"/>
    </source>
</evidence>